<dbReference type="InterPro" id="IPR017896">
    <property type="entry name" value="4Fe4S_Fe-S-bd"/>
</dbReference>
<evidence type="ECO:0000259" key="7">
    <source>
        <dbReference type="PROSITE" id="PS51379"/>
    </source>
</evidence>
<dbReference type="AlphaFoldDB" id="A0A2R6AS60"/>
<dbReference type="GO" id="GO:0051539">
    <property type="term" value="F:4 iron, 4 sulfur cluster binding"/>
    <property type="evidence" value="ECO:0007669"/>
    <property type="project" value="UniProtKB-KW"/>
</dbReference>
<dbReference type="PANTHER" id="PTHR43255">
    <property type="entry name" value="IRON-SULFUR-BINDING OXIDOREDUCTASE FADF-RELATED-RELATED"/>
    <property type="match status" value="1"/>
</dbReference>
<dbReference type="Pfam" id="PF13183">
    <property type="entry name" value="Fer4_8"/>
    <property type="match status" value="1"/>
</dbReference>
<evidence type="ECO:0000256" key="3">
    <source>
        <dbReference type="ARBA" id="ARBA00022723"/>
    </source>
</evidence>
<evidence type="ECO:0000256" key="5">
    <source>
        <dbReference type="ARBA" id="ARBA00023004"/>
    </source>
</evidence>
<evidence type="ECO:0000256" key="1">
    <source>
        <dbReference type="ARBA" id="ARBA00007097"/>
    </source>
</evidence>
<dbReference type="Proteomes" id="UP000240322">
    <property type="component" value="Unassembled WGS sequence"/>
</dbReference>
<dbReference type="GO" id="GO:0016491">
    <property type="term" value="F:oxidoreductase activity"/>
    <property type="evidence" value="ECO:0007669"/>
    <property type="project" value="UniProtKB-KW"/>
</dbReference>
<name>A0A2R6AS60_9ARCH</name>
<proteinExistence type="inferred from homology"/>
<evidence type="ECO:0000256" key="6">
    <source>
        <dbReference type="ARBA" id="ARBA00023014"/>
    </source>
</evidence>
<protein>
    <recommendedName>
        <fullName evidence="7">4Fe-4S ferredoxin-type domain-containing protein</fullName>
    </recommendedName>
</protein>
<evidence type="ECO:0000256" key="4">
    <source>
        <dbReference type="ARBA" id="ARBA00023002"/>
    </source>
</evidence>
<keyword evidence="4" id="KW-0560">Oxidoreductase</keyword>
<accession>A0A2R6AS60</accession>
<reference evidence="8 9" key="1">
    <citation type="submission" date="2017-04" db="EMBL/GenBank/DDBJ databases">
        <title>Novel microbial lineages endemic to geothermal iron-oxide mats fill important gaps in the evolutionary history of Archaea.</title>
        <authorList>
            <person name="Jay Z.J."/>
            <person name="Beam J.P."/>
            <person name="Dlakic M."/>
            <person name="Rusch D.B."/>
            <person name="Kozubal M.A."/>
            <person name="Inskeep W.P."/>
        </authorList>
    </citation>
    <scope>NUCLEOTIDE SEQUENCE [LARGE SCALE GENOMIC DNA]</scope>
    <source>
        <strain evidence="8">OSP_D</strain>
    </source>
</reference>
<dbReference type="InterPro" id="IPR009051">
    <property type="entry name" value="Helical_ferredxn"/>
</dbReference>
<keyword evidence="2" id="KW-0004">4Fe-4S</keyword>
<dbReference type="InterPro" id="IPR051460">
    <property type="entry name" value="HdrC_iron-sulfur_subunit"/>
</dbReference>
<comment type="similarity">
    <text evidence="1">Belongs to the HdrC family.</text>
</comment>
<evidence type="ECO:0000313" key="9">
    <source>
        <dbReference type="Proteomes" id="UP000240322"/>
    </source>
</evidence>
<sequence length="258" mass="29687">MDAKYARKLAARLNTDGWHYGGLPGLQWEAENARRGEPQLMRRIVDELRSDVRFQEFYHACINCGNCTSMCPAFRFVDFEPRIVVQKVMHAKDEPELLYQMMDEYLWACYQCYSCWEVCPAHNNPGGLVALLKEAAVRNGLESAKRTLEPYSKTLFKVMATGTQITPDMHMLFAPFRDWGPHKAELVKNIRTERQGVPVESMWGVMDKGWRVPKRTMLELFIIERESGVLDSVRNSSKDVVDMVEEAGKELEESEKNG</sequence>
<dbReference type="EMBL" id="NEXE01000102">
    <property type="protein sequence ID" value="PSN89173.1"/>
    <property type="molecule type" value="Genomic_DNA"/>
</dbReference>
<dbReference type="SUPFAM" id="SSF46548">
    <property type="entry name" value="alpha-helical ferredoxin"/>
    <property type="match status" value="1"/>
</dbReference>
<dbReference type="PROSITE" id="PS51379">
    <property type="entry name" value="4FE4S_FER_2"/>
    <property type="match status" value="1"/>
</dbReference>
<dbReference type="InterPro" id="IPR017900">
    <property type="entry name" value="4Fe4S_Fe_S_CS"/>
</dbReference>
<comment type="caution">
    <text evidence="8">The sequence shown here is derived from an EMBL/GenBank/DDBJ whole genome shotgun (WGS) entry which is preliminary data.</text>
</comment>
<evidence type="ECO:0000256" key="2">
    <source>
        <dbReference type="ARBA" id="ARBA00022485"/>
    </source>
</evidence>
<dbReference type="PROSITE" id="PS00198">
    <property type="entry name" value="4FE4S_FER_1"/>
    <property type="match status" value="1"/>
</dbReference>
<keyword evidence="3" id="KW-0479">Metal-binding</keyword>
<dbReference type="Gene3D" id="1.10.1060.10">
    <property type="entry name" value="Alpha-helical ferredoxin"/>
    <property type="match status" value="1"/>
</dbReference>
<organism evidence="8 9">
    <name type="scientific">Candidatus Marsarchaeota G2 archaeon OSP_D</name>
    <dbReference type="NCBI Taxonomy" id="1978157"/>
    <lineage>
        <taxon>Archaea</taxon>
        <taxon>Candidatus Marsarchaeota</taxon>
        <taxon>Candidatus Marsarchaeota group 2</taxon>
    </lineage>
</organism>
<keyword evidence="5" id="KW-0408">Iron</keyword>
<dbReference type="GO" id="GO:0046872">
    <property type="term" value="F:metal ion binding"/>
    <property type="evidence" value="ECO:0007669"/>
    <property type="project" value="UniProtKB-KW"/>
</dbReference>
<dbReference type="PANTHER" id="PTHR43255:SF1">
    <property type="entry name" value="IRON-SULFUR-BINDING OXIDOREDUCTASE FADF-RELATED"/>
    <property type="match status" value="1"/>
</dbReference>
<evidence type="ECO:0000313" key="8">
    <source>
        <dbReference type="EMBL" id="PSN89173.1"/>
    </source>
</evidence>
<feature type="domain" description="4Fe-4S ferredoxin-type" evidence="7">
    <location>
        <begin position="52"/>
        <end position="82"/>
    </location>
</feature>
<gene>
    <name evidence="8" type="ORF">B9Q03_08690</name>
</gene>
<keyword evidence="6" id="KW-0411">Iron-sulfur</keyword>
<dbReference type="GO" id="GO:0005886">
    <property type="term" value="C:plasma membrane"/>
    <property type="evidence" value="ECO:0007669"/>
    <property type="project" value="TreeGrafter"/>
</dbReference>